<dbReference type="AlphaFoldDB" id="A0A1N6PKA4"/>
<dbReference type="Pfam" id="PF03572">
    <property type="entry name" value="Peptidase_S41"/>
    <property type="match status" value="1"/>
</dbReference>
<name>A0A1N6PKA4_9FIRM</name>
<keyword evidence="10" id="KW-1185">Reference proteome</keyword>
<feature type="domain" description="Tail specific protease" evidence="8">
    <location>
        <begin position="266"/>
        <end position="471"/>
    </location>
</feature>
<evidence type="ECO:0000313" key="9">
    <source>
        <dbReference type="EMBL" id="SIQ04726.1"/>
    </source>
</evidence>
<reference evidence="10" key="1">
    <citation type="submission" date="2017-01" db="EMBL/GenBank/DDBJ databases">
        <authorList>
            <person name="Varghese N."/>
            <person name="Submissions S."/>
        </authorList>
    </citation>
    <scope>NUCLEOTIDE SEQUENCE [LARGE SCALE GENOMIC DNA]</scope>
    <source>
        <strain evidence="10">ATCC 700103</strain>
    </source>
</reference>
<sequence>MIFSVNQSSLLPVNTIISFAVIFIFCSLILVFSFIALRKKLQGKRIKIFGGWTVLCLLAALILYYTGFFGTYINVEAAKSKTYSREELVQDLKEIERTIMDENPLFFANKNELQADFAKTYGRIEEGMTESEFYRLINPLVADINCGHTNLYISEALEKNREDKVEFFPLKVTLINDELFVLEDDQDSGIRRGNKIKSINGLNSKKIIEKLIENISGDGEGEAKQRFIISKYFNSRFYDFVDNSDRFKVEYLNEDGKLLTADLNAEQNKSYNLTSWSLHFAGYRDGNYYDNQIVNDYALLNLNVFLQEDEEKFDSFLEEFFLNLKKRNISNLIIDLRGNFGANPFMSKALLSYLVDKETEYFTDELPFLQRLLGFTDPIEAAENNFEGEVVLITDGANFSTAAHFTAFFKYNKLGTIVGSETGGSYVCTDSSKDIVLNNTRMRLHYSTLVYELAVEGLPKNKGIKPDIIVKEDINDILNQRDPQLELALEILEVS</sequence>
<evidence type="ECO:0000256" key="5">
    <source>
        <dbReference type="ARBA" id="ARBA00022801"/>
    </source>
</evidence>
<evidence type="ECO:0000256" key="3">
    <source>
        <dbReference type="ARBA" id="ARBA00022490"/>
    </source>
</evidence>
<dbReference type="Gene3D" id="3.90.226.10">
    <property type="entry name" value="2-enoyl-CoA Hydratase, Chain A, domain 1"/>
    <property type="match status" value="1"/>
</dbReference>
<keyword evidence="5" id="KW-0378">Hydrolase</keyword>
<gene>
    <name evidence="9" type="ORF">SAMN05421834_101122</name>
</gene>
<keyword evidence="7" id="KW-1133">Transmembrane helix</keyword>
<dbReference type="SUPFAM" id="SSF52096">
    <property type="entry name" value="ClpP/crotonase"/>
    <property type="match status" value="1"/>
</dbReference>
<feature type="transmembrane region" description="Helical" evidence="7">
    <location>
        <begin position="16"/>
        <end position="37"/>
    </location>
</feature>
<dbReference type="GO" id="GO:0005737">
    <property type="term" value="C:cytoplasm"/>
    <property type="evidence" value="ECO:0007669"/>
    <property type="project" value="UniProtKB-SubCell"/>
</dbReference>
<dbReference type="GO" id="GO:0008236">
    <property type="term" value="F:serine-type peptidase activity"/>
    <property type="evidence" value="ECO:0007669"/>
    <property type="project" value="UniProtKB-KW"/>
</dbReference>
<dbReference type="InterPro" id="IPR029045">
    <property type="entry name" value="ClpP/crotonase-like_dom_sf"/>
</dbReference>
<comment type="subcellular location">
    <subcellularLocation>
        <location evidence="1">Cytoplasm</location>
    </subcellularLocation>
</comment>
<keyword evidence="3" id="KW-0963">Cytoplasm</keyword>
<comment type="similarity">
    <text evidence="2">Belongs to the peptidase S41B family.</text>
</comment>
<dbReference type="RefSeq" id="WP_076543427.1">
    <property type="nucleotide sequence ID" value="NZ_FTNC01000001.1"/>
</dbReference>
<evidence type="ECO:0000256" key="4">
    <source>
        <dbReference type="ARBA" id="ARBA00022670"/>
    </source>
</evidence>
<evidence type="ECO:0000256" key="7">
    <source>
        <dbReference type="SAM" id="Phobius"/>
    </source>
</evidence>
<keyword evidence="7" id="KW-0472">Membrane</keyword>
<accession>A0A1N6PKA4</accession>
<evidence type="ECO:0000256" key="6">
    <source>
        <dbReference type="ARBA" id="ARBA00022825"/>
    </source>
</evidence>
<dbReference type="PANTHER" id="PTHR43253:SF1">
    <property type="entry name" value="TRICORN PROTEASE HOMOLOG 2-RELATED"/>
    <property type="match status" value="1"/>
</dbReference>
<evidence type="ECO:0000256" key="1">
    <source>
        <dbReference type="ARBA" id="ARBA00004496"/>
    </source>
</evidence>
<dbReference type="Proteomes" id="UP000185669">
    <property type="component" value="Unassembled WGS sequence"/>
</dbReference>
<dbReference type="Gene3D" id="3.30.750.44">
    <property type="match status" value="1"/>
</dbReference>
<dbReference type="InterPro" id="IPR012393">
    <property type="entry name" value="Tricorn_protease"/>
</dbReference>
<dbReference type="PANTHER" id="PTHR43253">
    <property type="entry name" value="TRICORN PROTEASE HOMOLOG 2-RELATED"/>
    <property type="match status" value="1"/>
</dbReference>
<dbReference type="OrthoDB" id="5480566at2"/>
<keyword evidence="7" id="KW-0812">Transmembrane</keyword>
<feature type="transmembrane region" description="Helical" evidence="7">
    <location>
        <begin position="49"/>
        <end position="73"/>
    </location>
</feature>
<dbReference type="SMART" id="SM00245">
    <property type="entry name" value="TSPc"/>
    <property type="match status" value="1"/>
</dbReference>
<evidence type="ECO:0000259" key="8">
    <source>
        <dbReference type="SMART" id="SM00245"/>
    </source>
</evidence>
<proteinExistence type="inferred from homology"/>
<evidence type="ECO:0000313" key="10">
    <source>
        <dbReference type="Proteomes" id="UP000185669"/>
    </source>
</evidence>
<protein>
    <submittedName>
        <fullName evidence="9">Peptidase family S41</fullName>
    </submittedName>
</protein>
<dbReference type="InterPro" id="IPR005151">
    <property type="entry name" value="Tail-specific_protease"/>
</dbReference>
<evidence type="ECO:0000256" key="2">
    <source>
        <dbReference type="ARBA" id="ARBA00008524"/>
    </source>
</evidence>
<keyword evidence="6" id="KW-0720">Serine protease</keyword>
<dbReference type="STRING" id="56779.SAMN05421834_101122"/>
<dbReference type="GO" id="GO:0006508">
    <property type="term" value="P:proteolysis"/>
    <property type="evidence" value="ECO:0007669"/>
    <property type="project" value="UniProtKB-KW"/>
</dbReference>
<dbReference type="EMBL" id="FTNC01000001">
    <property type="protein sequence ID" value="SIQ04726.1"/>
    <property type="molecule type" value="Genomic_DNA"/>
</dbReference>
<keyword evidence="4" id="KW-0645">Protease</keyword>
<organism evidence="9 10">
    <name type="scientific">Halanaerobium kushneri</name>
    <dbReference type="NCBI Taxonomy" id="56779"/>
    <lineage>
        <taxon>Bacteria</taxon>
        <taxon>Bacillati</taxon>
        <taxon>Bacillota</taxon>
        <taxon>Clostridia</taxon>
        <taxon>Halanaerobiales</taxon>
        <taxon>Halanaerobiaceae</taxon>
        <taxon>Halanaerobium</taxon>
    </lineage>
</organism>